<comment type="cofactor">
    <cofactor evidence="1">
        <name>FMN</name>
        <dbReference type="ChEBI" id="CHEBI:58210"/>
    </cofactor>
</comment>
<dbReference type="Gene3D" id="3.40.50.720">
    <property type="entry name" value="NAD(P)-binding Rossmann-like Domain"/>
    <property type="match status" value="1"/>
</dbReference>
<organism evidence="12 13">
    <name type="scientific">Tectimicrobiota bacterium</name>
    <dbReference type="NCBI Taxonomy" id="2528274"/>
    <lineage>
        <taxon>Bacteria</taxon>
        <taxon>Pseudomonadati</taxon>
        <taxon>Nitrospinota/Tectimicrobiota group</taxon>
        <taxon>Candidatus Tectimicrobiota</taxon>
    </lineage>
</organism>
<evidence type="ECO:0000256" key="6">
    <source>
        <dbReference type="ARBA" id="ARBA00022723"/>
    </source>
</evidence>
<dbReference type="Pfam" id="PF07992">
    <property type="entry name" value="Pyr_redox_2"/>
    <property type="match status" value="1"/>
</dbReference>
<keyword evidence="8" id="KW-0408">Iron</keyword>
<evidence type="ECO:0000256" key="4">
    <source>
        <dbReference type="ARBA" id="ARBA00022630"/>
    </source>
</evidence>
<comment type="caution">
    <text evidence="12">The sequence shown here is derived from an EMBL/GenBank/DDBJ whole genome shotgun (WGS) entry which is preliminary data.</text>
</comment>
<comment type="cofactor">
    <cofactor evidence="2">
        <name>[4Fe-4S] cluster</name>
        <dbReference type="ChEBI" id="CHEBI:49883"/>
    </cofactor>
</comment>
<dbReference type="SUPFAM" id="SSF51905">
    <property type="entry name" value="FAD/NAD(P)-binding domain"/>
    <property type="match status" value="1"/>
</dbReference>
<dbReference type="Gene3D" id="3.20.20.70">
    <property type="entry name" value="Aldolase class I"/>
    <property type="match status" value="1"/>
</dbReference>
<reference evidence="12" key="1">
    <citation type="submission" date="2020-07" db="EMBL/GenBank/DDBJ databases">
        <title>Huge and variable diversity of episymbiotic CPR bacteria and DPANN archaea in groundwater ecosystems.</title>
        <authorList>
            <person name="He C.Y."/>
            <person name="Keren R."/>
            <person name="Whittaker M."/>
            <person name="Farag I.F."/>
            <person name="Doudna J."/>
            <person name="Cate J.H.D."/>
            <person name="Banfield J.F."/>
        </authorList>
    </citation>
    <scope>NUCLEOTIDE SEQUENCE</scope>
    <source>
        <strain evidence="12">NC_groundwater_1482_Ag_S-0.65um_47_24</strain>
    </source>
</reference>
<dbReference type="InterPro" id="IPR013785">
    <property type="entry name" value="Aldolase_TIM"/>
</dbReference>
<proteinExistence type="inferred from homology"/>
<evidence type="ECO:0000256" key="5">
    <source>
        <dbReference type="ARBA" id="ARBA00022643"/>
    </source>
</evidence>
<evidence type="ECO:0000259" key="11">
    <source>
        <dbReference type="Pfam" id="PF07992"/>
    </source>
</evidence>
<comment type="similarity">
    <text evidence="3">In the N-terminal section; belongs to the NADH:flavin oxidoreductase/NADH oxidase family.</text>
</comment>
<dbReference type="InterPro" id="IPR036188">
    <property type="entry name" value="FAD/NAD-bd_sf"/>
</dbReference>
<protein>
    <submittedName>
        <fullName evidence="12">FAD-dependent oxidoreductase</fullName>
    </submittedName>
</protein>
<dbReference type="InterPro" id="IPR051793">
    <property type="entry name" value="NADH:flavin_oxidoreductase"/>
</dbReference>
<evidence type="ECO:0000256" key="7">
    <source>
        <dbReference type="ARBA" id="ARBA00023002"/>
    </source>
</evidence>
<evidence type="ECO:0000256" key="3">
    <source>
        <dbReference type="ARBA" id="ARBA00011048"/>
    </source>
</evidence>
<keyword evidence="4" id="KW-0285">Flavoprotein</keyword>
<keyword evidence="9" id="KW-0411">Iron-sulfur</keyword>
<feature type="domain" description="NADH:flavin oxidoreductase/NADH oxidase N-terminal" evidence="10">
    <location>
        <begin position="5"/>
        <end position="344"/>
    </location>
</feature>
<dbReference type="Pfam" id="PF00724">
    <property type="entry name" value="Oxidored_FMN"/>
    <property type="match status" value="1"/>
</dbReference>
<dbReference type="GO" id="GO:0016491">
    <property type="term" value="F:oxidoreductase activity"/>
    <property type="evidence" value="ECO:0007669"/>
    <property type="project" value="UniProtKB-KW"/>
</dbReference>
<dbReference type="CDD" id="cd02803">
    <property type="entry name" value="OYE_like_FMN_family"/>
    <property type="match status" value="1"/>
</dbReference>
<dbReference type="EMBL" id="JACQWF010000069">
    <property type="protein sequence ID" value="MBI4595032.1"/>
    <property type="molecule type" value="Genomic_DNA"/>
</dbReference>
<dbReference type="InterPro" id="IPR023753">
    <property type="entry name" value="FAD/NAD-binding_dom"/>
</dbReference>
<dbReference type="SUPFAM" id="SSF51395">
    <property type="entry name" value="FMN-linked oxidoreductases"/>
    <property type="match status" value="1"/>
</dbReference>
<sequence length="656" mass="72123">MFPHLSKPINIGKIQLNNRLAVAPTVHNLASEEGYVTDRLMEIYRSKGRGGWGLITVEATYLRMDGRNFSRMLGIYTDKHVPGLNELAEAIKEDGVKASLQIMHGGRLAAPRFSGTRPLAPSAISRGSESGGIALAGLGMSAMQPKEMVPTEIEEVIDSYVAAALRVKEAGFDMVTIHGAHGFLVSQFMSRYQNRRGDKYGNPAAFPVEIIKRIRKAAGPDFPIIIRISGDEYFGDKGITIAESLKLCPQFQAAGADCIDVSAGGVEGADWAIQPLYFPRGCIVHLAEQIKKVVSIPVITVGRINDPILAEEIVASEKADIVAMCRGAIADPELPKKAFQGRVDEIRKCIACDLGCTDRMASQRGVMCAVNYQTGRVKPDFDLPISRSRKKVLVVGGGVAGMEAARVATLRGHEVNLYEKSEQLGGAVASMASAFPRLYTRDLYNIVEYLQGQMNRLEVKVELKSEVTVSLIEEKQPDAIVFASGAETYKPELSWMSSPKVFFLEDYLRQQSLPGERVVIVGGHHGCEAAVSLAREKKKVTIVEESDALAMTPYIYIVRRIALLRYVEKEKVAVLSRTKIKEMNENKLVLLGQDGRQQSLEFDSILIALGRNPNRHLINAINEKWPGLETYEIGDCREPRNIMAAVHEGFRAGQQI</sequence>
<evidence type="ECO:0000313" key="12">
    <source>
        <dbReference type="EMBL" id="MBI4595032.1"/>
    </source>
</evidence>
<dbReference type="Gene3D" id="3.50.50.60">
    <property type="entry name" value="FAD/NAD(P)-binding domain"/>
    <property type="match status" value="1"/>
</dbReference>
<dbReference type="PRINTS" id="PR00469">
    <property type="entry name" value="PNDRDTASEII"/>
</dbReference>
<evidence type="ECO:0000259" key="10">
    <source>
        <dbReference type="Pfam" id="PF00724"/>
    </source>
</evidence>
<dbReference type="PANTHER" id="PTHR42917:SF2">
    <property type="entry name" value="2,4-DIENOYL-COA REDUCTASE [(2E)-ENOYL-COA-PRODUCING]"/>
    <property type="match status" value="1"/>
</dbReference>
<evidence type="ECO:0000256" key="8">
    <source>
        <dbReference type="ARBA" id="ARBA00023004"/>
    </source>
</evidence>
<feature type="domain" description="FAD/NAD(P)-binding" evidence="11">
    <location>
        <begin position="390"/>
        <end position="622"/>
    </location>
</feature>
<accession>A0A933GK33</accession>
<evidence type="ECO:0000313" key="13">
    <source>
        <dbReference type="Proteomes" id="UP000772181"/>
    </source>
</evidence>
<dbReference type="InterPro" id="IPR001155">
    <property type="entry name" value="OxRdtase_FMN_N"/>
</dbReference>
<keyword evidence="5" id="KW-0288">FMN</keyword>
<gene>
    <name evidence="12" type="ORF">HY730_01485</name>
</gene>
<evidence type="ECO:0000256" key="1">
    <source>
        <dbReference type="ARBA" id="ARBA00001917"/>
    </source>
</evidence>
<dbReference type="GO" id="GO:0051536">
    <property type="term" value="F:iron-sulfur cluster binding"/>
    <property type="evidence" value="ECO:0007669"/>
    <property type="project" value="UniProtKB-KW"/>
</dbReference>
<keyword evidence="6" id="KW-0479">Metal-binding</keyword>
<evidence type="ECO:0000256" key="2">
    <source>
        <dbReference type="ARBA" id="ARBA00001966"/>
    </source>
</evidence>
<keyword evidence="7" id="KW-0560">Oxidoreductase</keyword>
<name>A0A933GK33_UNCTE</name>
<dbReference type="PRINTS" id="PR00368">
    <property type="entry name" value="FADPNR"/>
</dbReference>
<dbReference type="PANTHER" id="PTHR42917">
    <property type="entry name" value="2,4-DIENOYL-COA REDUCTASE"/>
    <property type="match status" value="1"/>
</dbReference>
<dbReference type="Proteomes" id="UP000772181">
    <property type="component" value="Unassembled WGS sequence"/>
</dbReference>
<evidence type="ECO:0000256" key="9">
    <source>
        <dbReference type="ARBA" id="ARBA00023014"/>
    </source>
</evidence>
<dbReference type="AlphaFoldDB" id="A0A933GK33"/>
<dbReference type="GO" id="GO:0010181">
    <property type="term" value="F:FMN binding"/>
    <property type="evidence" value="ECO:0007669"/>
    <property type="project" value="InterPro"/>
</dbReference>
<dbReference type="GO" id="GO:0046872">
    <property type="term" value="F:metal ion binding"/>
    <property type="evidence" value="ECO:0007669"/>
    <property type="project" value="UniProtKB-KW"/>
</dbReference>